<evidence type="ECO:0000313" key="3">
    <source>
        <dbReference type="Proteomes" id="UP000245764"/>
    </source>
</evidence>
<feature type="compositionally biased region" description="Basic and acidic residues" evidence="1">
    <location>
        <begin position="1"/>
        <end position="13"/>
    </location>
</feature>
<name>A0A2H1H0C0_ZYMTR</name>
<feature type="compositionally biased region" description="Low complexity" evidence="1">
    <location>
        <begin position="427"/>
        <end position="472"/>
    </location>
</feature>
<organism evidence="2 3">
    <name type="scientific">Zymoseptoria tritici ST99CH_1E4</name>
    <dbReference type="NCBI Taxonomy" id="1276532"/>
    <lineage>
        <taxon>Eukaryota</taxon>
        <taxon>Fungi</taxon>
        <taxon>Dikarya</taxon>
        <taxon>Ascomycota</taxon>
        <taxon>Pezizomycotina</taxon>
        <taxon>Dothideomycetes</taxon>
        <taxon>Dothideomycetidae</taxon>
        <taxon>Mycosphaerellales</taxon>
        <taxon>Mycosphaerellaceae</taxon>
        <taxon>Zymoseptoria</taxon>
    </lineage>
</organism>
<feature type="compositionally biased region" description="Pro residues" evidence="1">
    <location>
        <begin position="345"/>
        <end position="355"/>
    </location>
</feature>
<feature type="compositionally biased region" description="Pro residues" evidence="1">
    <location>
        <begin position="31"/>
        <end position="40"/>
    </location>
</feature>
<evidence type="ECO:0000256" key="1">
    <source>
        <dbReference type="SAM" id="MobiDB-lite"/>
    </source>
</evidence>
<gene>
    <name evidence="2" type="ORF">ZT1E4_G9992</name>
</gene>
<dbReference type="Proteomes" id="UP000245764">
    <property type="component" value="Chromosome 10"/>
</dbReference>
<feature type="compositionally biased region" description="Low complexity" evidence="1">
    <location>
        <begin position="193"/>
        <end position="210"/>
    </location>
</feature>
<accession>A0A2H1H0C0</accession>
<evidence type="ECO:0000313" key="2">
    <source>
        <dbReference type="EMBL" id="SMR59257.1"/>
    </source>
</evidence>
<reference evidence="3" key="1">
    <citation type="submission" date="2017-05" db="EMBL/GenBank/DDBJ databases">
        <authorList>
            <person name="Song R."/>
            <person name="Chenine A.L."/>
            <person name="Ruprecht R.M."/>
        </authorList>
    </citation>
    <scope>NUCLEOTIDE SEQUENCE [LARGE SCALE GENOMIC DNA]</scope>
</reference>
<feature type="compositionally biased region" description="Polar residues" evidence="1">
    <location>
        <begin position="358"/>
        <end position="371"/>
    </location>
</feature>
<dbReference type="EMBL" id="LT854262">
    <property type="protein sequence ID" value="SMR59257.1"/>
    <property type="molecule type" value="Genomic_DNA"/>
</dbReference>
<feature type="compositionally biased region" description="Polar residues" evidence="1">
    <location>
        <begin position="118"/>
        <end position="137"/>
    </location>
</feature>
<feature type="region of interest" description="Disordered" evidence="1">
    <location>
        <begin position="314"/>
        <end position="492"/>
    </location>
</feature>
<dbReference type="AlphaFoldDB" id="A0A2H1H0C0"/>
<feature type="compositionally biased region" description="Pro residues" evidence="1">
    <location>
        <begin position="473"/>
        <end position="483"/>
    </location>
</feature>
<feature type="region of interest" description="Disordered" evidence="1">
    <location>
        <begin position="1"/>
        <end position="43"/>
    </location>
</feature>
<proteinExistence type="predicted"/>
<sequence length="492" mass="53623">MAGNHDPSRKKDMANVPNQNNQNNQTNQPTNQPPPPPWEPPAYVTDDGNTWYFNYRRNQWYHYDYVKTKYVFLSEDGKFSSVFSPNPPAQPSNTAIPAPSNGQGTSASVGSTGTSQQPRNQPRNQTHNQTRNQANQPTPAPTWELPPHIRNDGHIWHFNHRRNKWYFHDLENDRWVFRASDGEWTARPCNEKPAQPSTTPTSTPAQSNSQGATAGNAHPFEPTNRRSNMLSDRLSDRLISNRLSDRLSNRLSNRANSKRRRRVTSTPAPAPPQPQTALVASETRSSNTVPDQPEQMAAAFRARFNIPNQQTAAPTLAEQGTTRSVFAPPPPGQAQMPLYGRDPAPRPMPTTPARPQPSTASRPSNTPQASATVPKPAVLPPLVQDTTAWPTMPPGTSPTMAQAASMGPIPGQNQPARPPNRGPLDRGQSVGQGNQSQSQNNNYNHNHNRSTAATAATTAEARAQADTQAAASAPPPAPAPPPISRAEADAAL</sequence>
<feature type="compositionally biased region" description="Low complexity" evidence="1">
    <location>
        <begin position="102"/>
        <end position="117"/>
    </location>
</feature>
<feature type="compositionally biased region" description="Low complexity" evidence="1">
    <location>
        <begin position="17"/>
        <end position="30"/>
    </location>
</feature>
<feature type="region of interest" description="Disordered" evidence="1">
    <location>
        <begin position="83"/>
        <end position="147"/>
    </location>
</feature>
<feature type="compositionally biased region" description="Polar residues" evidence="1">
    <location>
        <begin position="314"/>
        <end position="324"/>
    </location>
</feature>
<feature type="region of interest" description="Disordered" evidence="1">
    <location>
        <begin position="245"/>
        <end position="292"/>
    </location>
</feature>
<protein>
    <submittedName>
        <fullName evidence="2">Uncharacterized protein</fullName>
    </submittedName>
</protein>
<feature type="region of interest" description="Disordered" evidence="1">
    <location>
        <begin position="185"/>
        <end position="228"/>
    </location>
</feature>